<protein>
    <recommendedName>
        <fullName evidence="2">Laminin G domain-containing protein</fullName>
    </recommendedName>
</protein>
<feature type="non-terminal residue" evidence="3">
    <location>
        <position position="1"/>
    </location>
</feature>
<feature type="domain" description="Laminin G" evidence="2">
    <location>
        <begin position="45"/>
        <end position="236"/>
    </location>
</feature>
<gene>
    <name evidence="3" type="ORF">L9F63_026065</name>
</gene>
<dbReference type="SUPFAM" id="SSF49899">
    <property type="entry name" value="Concanavalin A-like lectins/glucanases"/>
    <property type="match status" value="2"/>
</dbReference>
<keyword evidence="4" id="KW-1185">Reference proteome</keyword>
<dbReference type="CDD" id="cd00110">
    <property type="entry name" value="LamG"/>
    <property type="match status" value="2"/>
</dbReference>
<reference evidence="3" key="1">
    <citation type="journal article" date="2023" name="IScience">
        <title>Live-bearing cockroach genome reveals convergent evolutionary mechanisms linked to viviparity in insects and beyond.</title>
        <authorList>
            <person name="Fouks B."/>
            <person name="Harrison M.C."/>
            <person name="Mikhailova A.A."/>
            <person name="Marchal E."/>
            <person name="English S."/>
            <person name="Carruthers M."/>
            <person name="Jennings E.C."/>
            <person name="Chiamaka E.L."/>
            <person name="Frigard R.A."/>
            <person name="Pippel M."/>
            <person name="Attardo G.M."/>
            <person name="Benoit J.B."/>
            <person name="Bornberg-Bauer E."/>
            <person name="Tobe S.S."/>
        </authorList>
    </citation>
    <scope>NUCLEOTIDE SEQUENCE</scope>
    <source>
        <strain evidence="3">Stay&amp;Tobe</strain>
    </source>
</reference>
<dbReference type="InterPro" id="IPR013320">
    <property type="entry name" value="ConA-like_dom_sf"/>
</dbReference>
<dbReference type="Pfam" id="PF00054">
    <property type="entry name" value="Laminin_G_1"/>
    <property type="match status" value="1"/>
</dbReference>
<evidence type="ECO:0000313" key="4">
    <source>
        <dbReference type="Proteomes" id="UP001233999"/>
    </source>
</evidence>
<name>A0AAD8E2P4_DIPPU</name>
<organism evidence="3 4">
    <name type="scientific">Diploptera punctata</name>
    <name type="common">Pacific beetle cockroach</name>
    <dbReference type="NCBI Taxonomy" id="6984"/>
    <lineage>
        <taxon>Eukaryota</taxon>
        <taxon>Metazoa</taxon>
        <taxon>Ecdysozoa</taxon>
        <taxon>Arthropoda</taxon>
        <taxon>Hexapoda</taxon>
        <taxon>Insecta</taxon>
        <taxon>Pterygota</taxon>
        <taxon>Neoptera</taxon>
        <taxon>Polyneoptera</taxon>
        <taxon>Dictyoptera</taxon>
        <taxon>Blattodea</taxon>
        <taxon>Blaberoidea</taxon>
        <taxon>Blaberidae</taxon>
        <taxon>Diplopterinae</taxon>
        <taxon>Diploptera</taxon>
    </lineage>
</organism>
<feature type="domain" description="Laminin G" evidence="2">
    <location>
        <begin position="241"/>
        <end position="385"/>
    </location>
</feature>
<dbReference type="Pfam" id="PF02210">
    <property type="entry name" value="Laminin_G_2"/>
    <property type="match status" value="1"/>
</dbReference>
<dbReference type="PANTHER" id="PTHR15036:SF67">
    <property type="entry name" value="LAMININ SUBUNIT ALPHA-LIKE PROTEIN"/>
    <property type="match status" value="1"/>
</dbReference>
<comment type="caution">
    <text evidence="3">The sequence shown here is derived from an EMBL/GenBank/DDBJ whole genome shotgun (WGS) entry which is preliminary data.</text>
</comment>
<feature type="non-terminal residue" evidence="3">
    <location>
        <position position="385"/>
    </location>
</feature>
<dbReference type="InterPro" id="IPR050372">
    <property type="entry name" value="Neurexin-related_CASP"/>
</dbReference>
<dbReference type="Proteomes" id="UP001233999">
    <property type="component" value="Unassembled WGS sequence"/>
</dbReference>
<evidence type="ECO:0000256" key="1">
    <source>
        <dbReference type="PROSITE-ProRule" id="PRU00122"/>
    </source>
</evidence>
<accession>A0AAD8E2P4</accession>
<sequence>KGLAGCLHKVILDGHVIGLWNFASQSAAGCAACIQSGEQTKDELTFRFNGEGYAVLYRPSSGPYNKYVFSVSLKFRTLDENALLFLAIIIATPADRYVSLILRNGHVYFRVGYGRESLLEMTSLEKHNTGNWTIVEASRLLIVGKNLRKTYLIFAGVLKVEGEARDGAPTPPPGQDSLPDLSDALFFIGGVPPGSLGTSNRLDLPGSFLGCMADIQVMQDGYSPLRGQSYGVEAGCEDSALDKASFRGRGHLQLPSHTLERRNSSFGFVFRTLQPTTLLMLTAFRKLFSKFEFFNAMDGNPKQGYYSVSLHDGQLDVRVDAGIGAAIISPRGHYNDGKFHSLAVTKTGRRLELRVDDELLGSAALPKKALVVRTQGVSGGLYFGG</sequence>
<evidence type="ECO:0000259" key="2">
    <source>
        <dbReference type="PROSITE" id="PS50025"/>
    </source>
</evidence>
<evidence type="ECO:0000313" key="3">
    <source>
        <dbReference type="EMBL" id="KAJ9574287.1"/>
    </source>
</evidence>
<proteinExistence type="predicted"/>
<reference evidence="3" key="2">
    <citation type="submission" date="2023-05" db="EMBL/GenBank/DDBJ databases">
        <authorList>
            <person name="Fouks B."/>
        </authorList>
    </citation>
    <scope>NUCLEOTIDE SEQUENCE</scope>
    <source>
        <strain evidence="3">Stay&amp;Tobe</strain>
        <tissue evidence="3">Testes</tissue>
    </source>
</reference>
<dbReference type="AlphaFoldDB" id="A0AAD8E2P4"/>
<dbReference type="PROSITE" id="PS50025">
    <property type="entry name" value="LAM_G_DOMAIN"/>
    <property type="match status" value="2"/>
</dbReference>
<dbReference type="EMBL" id="JASPKZ010010528">
    <property type="protein sequence ID" value="KAJ9574287.1"/>
    <property type="molecule type" value="Genomic_DNA"/>
</dbReference>
<dbReference type="Gene3D" id="2.60.120.200">
    <property type="match status" value="2"/>
</dbReference>
<dbReference type="InterPro" id="IPR001791">
    <property type="entry name" value="Laminin_G"/>
</dbReference>
<dbReference type="PANTHER" id="PTHR15036">
    <property type="entry name" value="PIKACHURIN-LIKE PROTEIN"/>
    <property type="match status" value="1"/>
</dbReference>
<dbReference type="SMART" id="SM00282">
    <property type="entry name" value="LamG"/>
    <property type="match status" value="2"/>
</dbReference>
<comment type="caution">
    <text evidence="1">Lacks conserved residue(s) required for the propagation of feature annotation.</text>
</comment>